<evidence type="ECO:0000259" key="3">
    <source>
        <dbReference type="Pfam" id="PF22939"/>
    </source>
</evidence>
<keyword evidence="2" id="KW-0040">ANK repeat</keyword>
<dbReference type="InterPro" id="IPR056884">
    <property type="entry name" value="NPHP3-like_N"/>
</dbReference>
<dbReference type="InterPro" id="IPR036770">
    <property type="entry name" value="Ankyrin_rpt-contain_sf"/>
</dbReference>
<accession>A0ABR3GB15</accession>
<dbReference type="InterPro" id="IPR002110">
    <property type="entry name" value="Ankyrin_rpt"/>
</dbReference>
<feature type="repeat" description="ANK" evidence="2">
    <location>
        <begin position="717"/>
        <end position="749"/>
    </location>
</feature>
<dbReference type="InterPro" id="IPR054471">
    <property type="entry name" value="GPIID_WHD"/>
</dbReference>
<dbReference type="PANTHER" id="PTHR10039">
    <property type="entry name" value="AMELOGENIN"/>
    <property type="match status" value="1"/>
</dbReference>
<gene>
    <name evidence="5" type="ORF">Q9L58_008114</name>
</gene>
<dbReference type="Gene3D" id="3.40.50.300">
    <property type="entry name" value="P-loop containing nucleotide triphosphate hydrolases"/>
    <property type="match status" value="1"/>
</dbReference>
<evidence type="ECO:0000313" key="5">
    <source>
        <dbReference type="EMBL" id="KAL0633008.1"/>
    </source>
</evidence>
<feature type="repeat" description="ANK" evidence="2">
    <location>
        <begin position="787"/>
        <end position="819"/>
    </location>
</feature>
<dbReference type="Pfam" id="PF00023">
    <property type="entry name" value="Ank"/>
    <property type="match status" value="1"/>
</dbReference>
<feature type="repeat" description="ANK" evidence="2">
    <location>
        <begin position="752"/>
        <end position="784"/>
    </location>
</feature>
<dbReference type="EMBL" id="JBBBZM010000141">
    <property type="protein sequence ID" value="KAL0633008.1"/>
    <property type="molecule type" value="Genomic_DNA"/>
</dbReference>
<dbReference type="PROSITE" id="PS50088">
    <property type="entry name" value="ANK_REPEAT"/>
    <property type="match status" value="5"/>
</dbReference>
<sequence>MQREIIDGQQLLASAEAAHKSRMEVSMYHQDGERHRATQVREWERSGKQEIQSTKIEKKRQRQALLEMLSPYDYKPSFSKAYNERHTGTGQWIFDCQEFLNWKQADGSCGIWISGIPGSGKTVLASSIVDHMFALQQGSSSMNSISYFFCDFNNQQSRGTRTILGSLARQILHIFDETPEIDEKLKSMFVTNHREPTIEDLFALLECIARIPATAFLLIDGLDECGDSDRRQVLSFIKQVFRDSQCKIKIIVSSRWDLDISNALVDFQQISLGSGTCSDIELFVRDIVDRRLADGSIETQNPAMAQEIRTALIEKSGGMFLWVTFQIPDICRENNDDDIREVLRSLPKGLTETYTRILERVSKSRKPDVAKRVFHWLTVARRPLLLDELAESTALEPGRVWDERYRPTSNERVLQNCGNLVLLRREDNTVQFAHSTVKEYFLSLPEVSPFSLSTRGSDLYVGKLCLAYLNISEFETQLSCRPAEPIPSAVDIPVTEWVPSMVGIRPAGVVWEAAKHVLFRGPTSTVTPARFLPRGPLSVPTVSQILAKKYKLIEYVSSEWIYHCTGLQQSDQTDWETFENLVFHRILSFPHLPWEPLNQTDIEYQHIFQWAVKNEHIPLLILVTSRLEKLDTPIQPYILMSLNDNETLLLNVVSDSKDKTMSQMMLEMWVHAHKRSGPAWHGTARHGTAWNAALEMGPVAIVKLFVSHGYDINATMYHRTILQEAAEGGNLAVVEYLISAGVKVNAAAAEYNGRTAMQAAAEGGNLAIVEYLISAGANVNAVAAPHNGRTAMQAAAEGGHLAVVERLISVGSDVNAAPSPDRGRTALQAAAERGHLAVVERLISVGSDVNAAPSPWDGQTALQAAARGGHLDVIERLILAGADVNARPVNGGRTALQGVRENAFWYRSNIPEATRAKMVAMLQAAGATE</sequence>
<dbReference type="InterPro" id="IPR027417">
    <property type="entry name" value="P-loop_NTPase"/>
</dbReference>
<organism evidence="5 6">
    <name type="scientific">Discina gigas</name>
    <dbReference type="NCBI Taxonomy" id="1032678"/>
    <lineage>
        <taxon>Eukaryota</taxon>
        <taxon>Fungi</taxon>
        <taxon>Dikarya</taxon>
        <taxon>Ascomycota</taxon>
        <taxon>Pezizomycotina</taxon>
        <taxon>Pezizomycetes</taxon>
        <taxon>Pezizales</taxon>
        <taxon>Discinaceae</taxon>
        <taxon>Discina</taxon>
    </lineage>
</organism>
<keyword evidence="6" id="KW-1185">Reference proteome</keyword>
<dbReference type="SUPFAM" id="SSF48403">
    <property type="entry name" value="Ankyrin repeat"/>
    <property type="match status" value="1"/>
</dbReference>
<dbReference type="SUPFAM" id="SSF52540">
    <property type="entry name" value="P-loop containing nucleoside triphosphate hydrolases"/>
    <property type="match status" value="1"/>
</dbReference>
<evidence type="ECO:0000259" key="4">
    <source>
        <dbReference type="Pfam" id="PF24883"/>
    </source>
</evidence>
<dbReference type="Pfam" id="PF22939">
    <property type="entry name" value="WHD_GPIID"/>
    <property type="match status" value="1"/>
</dbReference>
<dbReference type="Gene3D" id="1.25.40.20">
    <property type="entry name" value="Ankyrin repeat-containing domain"/>
    <property type="match status" value="2"/>
</dbReference>
<reference evidence="5 6" key="1">
    <citation type="submission" date="2024-02" db="EMBL/GenBank/DDBJ databases">
        <title>Discinaceae phylogenomics.</title>
        <authorList>
            <person name="Dirks A.C."/>
            <person name="James T.Y."/>
        </authorList>
    </citation>
    <scope>NUCLEOTIDE SEQUENCE [LARGE SCALE GENOMIC DNA]</scope>
    <source>
        <strain evidence="5 6">ACD0624</strain>
    </source>
</reference>
<comment type="caution">
    <text evidence="5">The sequence shown here is derived from an EMBL/GenBank/DDBJ whole genome shotgun (WGS) entry which is preliminary data.</text>
</comment>
<evidence type="ECO:0000256" key="1">
    <source>
        <dbReference type="ARBA" id="ARBA00022737"/>
    </source>
</evidence>
<dbReference type="PANTHER" id="PTHR10039:SF14">
    <property type="entry name" value="NACHT DOMAIN-CONTAINING PROTEIN"/>
    <property type="match status" value="1"/>
</dbReference>
<protein>
    <recommendedName>
        <fullName evidence="7">NACHT domain-containing protein</fullName>
    </recommendedName>
</protein>
<dbReference type="Pfam" id="PF24883">
    <property type="entry name" value="NPHP3_N"/>
    <property type="match status" value="1"/>
</dbReference>
<dbReference type="Proteomes" id="UP001447188">
    <property type="component" value="Unassembled WGS sequence"/>
</dbReference>
<evidence type="ECO:0000256" key="2">
    <source>
        <dbReference type="PROSITE-ProRule" id="PRU00023"/>
    </source>
</evidence>
<feature type="repeat" description="ANK" evidence="2">
    <location>
        <begin position="822"/>
        <end position="854"/>
    </location>
</feature>
<feature type="domain" description="Nephrocystin 3-like N-terminal" evidence="4">
    <location>
        <begin position="88"/>
        <end position="255"/>
    </location>
</feature>
<feature type="repeat" description="ANK" evidence="2">
    <location>
        <begin position="857"/>
        <end position="889"/>
    </location>
</feature>
<evidence type="ECO:0000313" key="6">
    <source>
        <dbReference type="Proteomes" id="UP001447188"/>
    </source>
</evidence>
<dbReference type="SMART" id="SM00248">
    <property type="entry name" value="ANK"/>
    <property type="match status" value="6"/>
</dbReference>
<proteinExistence type="predicted"/>
<keyword evidence="1" id="KW-0677">Repeat</keyword>
<dbReference type="Pfam" id="PF12796">
    <property type="entry name" value="Ank_2"/>
    <property type="match status" value="2"/>
</dbReference>
<evidence type="ECO:0008006" key="7">
    <source>
        <dbReference type="Google" id="ProtNLM"/>
    </source>
</evidence>
<name>A0ABR3GB15_9PEZI</name>
<dbReference type="PROSITE" id="PS50297">
    <property type="entry name" value="ANK_REP_REGION"/>
    <property type="match status" value="5"/>
</dbReference>
<dbReference type="PRINTS" id="PR01415">
    <property type="entry name" value="ANKYRIN"/>
</dbReference>
<feature type="domain" description="GPI inositol-deacylase winged helix" evidence="3">
    <location>
        <begin position="364"/>
        <end position="450"/>
    </location>
</feature>